<feature type="compositionally biased region" description="Low complexity" evidence="1">
    <location>
        <begin position="1"/>
        <end position="14"/>
    </location>
</feature>
<feature type="compositionally biased region" description="Basic and acidic residues" evidence="1">
    <location>
        <begin position="26"/>
        <end position="77"/>
    </location>
</feature>
<dbReference type="RefSeq" id="WP_382351932.1">
    <property type="nucleotide sequence ID" value="NZ_JBHMBP010000003.1"/>
</dbReference>
<keyword evidence="3" id="KW-1185">Reference proteome</keyword>
<feature type="region of interest" description="Disordered" evidence="1">
    <location>
        <begin position="146"/>
        <end position="170"/>
    </location>
</feature>
<evidence type="ECO:0000313" key="3">
    <source>
        <dbReference type="Proteomes" id="UP001596470"/>
    </source>
</evidence>
<sequence>MPPKGPKSGSKAKSTVINKVINVDGVFRKPEPRGRSNHPDPDVRNLDNKIDDIKREDKPRDWGSMDSTGDKKKDHDKLKERWNEYIDENPEGWSNKKRQPCVSAVWDRESGRVYYDHNVNKRDKWNMDPDDLDPILRERYNKSLDRDGDFWKLQPPDQDRHGAPGTHSETRALNRALKDARADGREPWMEDFMIHNGNPKTKDSMRSCGNCTQMCDGTHGSKAGWKTKSDGSGYEEDTSWNGDFSV</sequence>
<evidence type="ECO:0000313" key="2">
    <source>
        <dbReference type="EMBL" id="MFC6958528.1"/>
    </source>
</evidence>
<protein>
    <recommendedName>
        <fullName evidence="4">YwqJ-like deaminase</fullName>
    </recommendedName>
</protein>
<gene>
    <name evidence="2" type="ORF">ACFQS3_15090</name>
</gene>
<dbReference type="Proteomes" id="UP001596470">
    <property type="component" value="Unassembled WGS sequence"/>
</dbReference>
<evidence type="ECO:0000256" key="1">
    <source>
        <dbReference type="SAM" id="MobiDB-lite"/>
    </source>
</evidence>
<evidence type="ECO:0008006" key="4">
    <source>
        <dbReference type="Google" id="ProtNLM"/>
    </source>
</evidence>
<accession>A0ABW2DCI4</accession>
<comment type="caution">
    <text evidence="2">The sequence shown here is derived from an EMBL/GenBank/DDBJ whole genome shotgun (WGS) entry which is preliminary data.</text>
</comment>
<organism evidence="2 3">
    <name type="scientific">Glycomyces mayteni</name>
    <dbReference type="NCBI Taxonomy" id="543887"/>
    <lineage>
        <taxon>Bacteria</taxon>
        <taxon>Bacillati</taxon>
        <taxon>Actinomycetota</taxon>
        <taxon>Actinomycetes</taxon>
        <taxon>Glycomycetales</taxon>
        <taxon>Glycomycetaceae</taxon>
        <taxon>Glycomyces</taxon>
    </lineage>
</organism>
<name>A0ABW2DCI4_9ACTN</name>
<feature type="compositionally biased region" description="Basic and acidic residues" evidence="1">
    <location>
        <begin position="157"/>
        <end position="170"/>
    </location>
</feature>
<feature type="region of interest" description="Disordered" evidence="1">
    <location>
        <begin position="216"/>
        <end position="246"/>
    </location>
</feature>
<feature type="region of interest" description="Disordered" evidence="1">
    <location>
        <begin position="1"/>
        <end position="77"/>
    </location>
</feature>
<dbReference type="EMBL" id="JBHSYS010000003">
    <property type="protein sequence ID" value="MFC6958528.1"/>
    <property type="molecule type" value="Genomic_DNA"/>
</dbReference>
<reference evidence="3" key="1">
    <citation type="journal article" date="2019" name="Int. J. Syst. Evol. Microbiol.">
        <title>The Global Catalogue of Microorganisms (GCM) 10K type strain sequencing project: providing services to taxonomists for standard genome sequencing and annotation.</title>
        <authorList>
            <consortium name="The Broad Institute Genomics Platform"/>
            <consortium name="The Broad Institute Genome Sequencing Center for Infectious Disease"/>
            <person name="Wu L."/>
            <person name="Ma J."/>
        </authorList>
    </citation>
    <scope>NUCLEOTIDE SEQUENCE [LARGE SCALE GENOMIC DNA]</scope>
    <source>
        <strain evidence="3">KACC 12634</strain>
    </source>
</reference>
<proteinExistence type="predicted"/>